<keyword evidence="2" id="KW-0813">Transport</keyword>
<reference evidence="11 12" key="1">
    <citation type="submission" date="2016-10" db="EMBL/GenBank/DDBJ databases">
        <authorList>
            <person name="de Groot N.N."/>
        </authorList>
    </citation>
    <scope>NUCLEOTIDE SEQUENCE [LARGE SCALE GENOMIC DNA]</scope>
    <source>
        <strain evidence="11 12">DSM 45514</strain>
    </source>
</reference>
<evidence type="ECO:0000256" key="8">
    <source>
        <dbReference type="ARBA" id="ARBA00038435"/>
    </source>
</evidence>
<dbReference type="InterPro" id="IPR052180">
    <property type="entry name" value="NhaC_Na-H+_Antiporter"/>
</dbReference>
<keyword evidence="7 9" id="KW-0472">Membrane</keyword>
<dbReference type="Pfam" id="PF03553">
    <property type="entry name" value="Na_H_antiporter"/>
    <property type="match status" value="2"/>
</dbReference>
<sequence length="509" mass="53993">MADLNQNADSAEMQLADSAEMQLKEAAGRKTVENLDFRLGAFGASVPMLFFVIWAVTTSLLDITSELGLVLGAVIGLALGLFLSKSKWADYAQGIFDGMAQPVGVIAIVAWFWAGMFAQVLQTGGLVEGLVWLGKISGLSGSMFAALTFLLAALFSTAVGTGYGTTVAFCTLMYPAGVAMGADPVILFAAILSGASFGDNLAPVSDTTIVSAVTQGADVPGVVRSRVKYSLAAAFPALVLFSLLGGGSGQGVDQQTAMAAMQESSNPAGLILLIPFALVIFLALRGQHLITSLTWGIITAVPLILVTHLGSFSDFIRFNPNSENVVEGALVEGISGYMNMAILILLIVAASHLMRLGGTMNAITDVLNRWIRGVVRRAELAIWGIVSILNSLITINTAAEIAAAPFVKEIGEKEGIHPYRRANFLDAISSALGYIFPWGAALLLGWTTIGDMTEKYDWLPTVAPTEVFPYVFHGWFLVLVMLIAALTGWGLRYTGKNGEELKERPKKSS</sequence>
<evidence type="ECO:0000256" key="3">
    <source>
        <dbReference type="ARBA" id="ARBA00022449"/>
    </source>
</evidence>
<feature type="transmembrane region" description="Helical" evidence="9">
    <location>
        <begin position="229"/>
        <end position="247"/>
    </location>
</feature>
<evidence type="ECO:0000256" key="6">
    <source>
        <dbReference type="ARBA" id="ARBA00022989"/>
    </source>
</evidence>
<evidence type="ECO:0000313" key="12">
    <source>
        <dbReference type="Proteomes" id="UP000199387"/>
    </source>
</evidence>
<feature type="transmembrane region" description="Helical" evidence="9">
    <location>
        <begin position="424"/>
        <end position="447"/>
    </location>
</feature>
<feature type="transmembrane region" description="Helical" evidence="9">
    <location>
        <begin position="63"/>
        <end position="83"/>
    </location>
</feature>
<feature type="transmembrane region" description="Helical" evidence="9">
    <location>
        <begin position="39"/>
        <end position="57"/>
    </location>
</feature>
<dbReference type="GO" id="GO:0005886">
    <property type="term" value="C:plasma membrane"/>
    <property type="evidence" value="ECO:0007669"/>
    <property type="project" value="UniProtKB-SubCell"/>
</dbReference>
<dbReference type="InterPro" id="IPR018461">
    <property type="entry name" value="Na/H_Antiport_NhaC-like_C"/>
</dbReference>
<dbReference type="AlphaFoldDB" id="A0A1G6MPP4"/>
<comment type="similarity">
    <text evidence="8">Belongs to the NhaC Na(+)/H(+) (TC 2.A.35) antiporter family.</text>
</comment>
<dbReference type="EMBL" id="FMZA01000010">
    <property type="protein sequence ID" value="SDC57482.1"/>
    <property type="molecule type" value="Genomic_DNA"/>
</dbReference>
<evidence type="ECO:0000256" key="1">
    <source>
        <dbReference type="ARBA" id="ARBA00004651"/>
    </source>
</evidence>
<gene>
    <name evidence="11" type="ORF">SAMN04488112_11098</name>
</gene>
<feature type="transmembrane region" description="Helical" evidence="9">
    <location>
        <begin position="141"/>
        <end position="160"/>
    </location>
</feature>
<evidence type="ECO:0000256" key="2">
    <source>
        <dbReference type="ARBA" id="ARBA00022448"/>
    </source>
</evidence>
<evidence type="ECO:0000313" key="11">
    <source>
        <dbReference type="EMBL" id="SDC57482.1"/>
    </source>
</evidence>
<name>A0A1G6MPP4_9BACL</name>
<keyword evidence="3" id="KW-0050">Antiport</keyword>
<dbReference type="PANTHER" id="PTHR33451">
    <property type="entry name" value="MALATE-2H(+)/NA(+)-LACTATE ANTIPORTER"/>
    <property type="match status" value="1"/>
</dbReference>
<organism evidence="11 12">
    <name type="scientific">Melghirimyces thermohalophilus</name>
    <dbReference type="NCBI Taxonomy" id="1236220"/>
    <lineage>
        <taxon>Bacteria</taxon>
        <taxon>Bacillati</taxon>
        <taxon>Bacillota</taxon>
        <taxon>Bacilli</taxon>
        <taxon>Bacillales</taxon>
        <taxon>Thermoactinomycetaceae</taxon>
        <taxon>Melghirimyces</taxon>
    </lineage>
</organism>
<dbReference type="STRING" id="1236220.SAMN04488112_11098"/>
<feature type="transmembrane region" description="Helical" evidence="9">
    <location>
        <begin position="268"/>
        <end position="287"/>
    </location>
</feature>
<feature type="domain" description="Na+/H+ antiporter NhaC-like C-terminal" evidence="10">
    <location>
        <begin position="268"/>
        <end position="475"/>
    </location>
</feature>
<evidence type="ECO:0000256" key="9">
    <source>
        <dbReference type="SAM" id="Phobius"/>
    </source>
</evidence>
<evidence type="ECO:0000256" key="7">
    <source>
        <dbReference type="ARBA" id="ARBA00023136"/>
    </source>
</evidence>
<accession>A0A1G6MPP4</accession>
<evidence type="ECO:0000259" key="10">
    <source>
        <dbReference type="Pfam" id="PF03553"/>
    </source>
</evidence>
<feature type="transmembrane region" description="Helical" evidence="9">
    <location>
        <begin position="293"/>
        <end position="316"/>
    </location>
</feature>
<dbReference type="Proteomes" id="UP000199387">
    <property type="component" value="Unassembled WGS sequence"/>
</dbReference>
<dbReference type="GO" id="GO:0015297">
    <property type="term" value="F:antiporter activity"/>
    <property type="evidence" value="ECO:0007669"/>
    <property type="project" value="UniProtKB-KW"/>
</dbReference>
<keyword evidence="4" id="KW-1003">Cell membrane</keyword>
<evidence type="ECO:0000256" key="4">
    <source>
        <dbReference type="ARBA" id="ARBA00022475"/>
    </source>
</evidence>
<dbReference type="PANTHER" id="PTHR33451:SF3">
    <property type="entry name" value="MALATE-2H(+)_NA(+)-LACTATE ANTIPORTER"/>
    <property type="match status" value="1"/>
</dbReference>
<feature type="domain" description="Na+/H+ antiporter NhaC-like C-terminal" evidence="10">
    <location>
        <begin position="52"/>
        <end position="244"/>
    </location>
</feature>
<proteinExistence type="inferred from homology"/>
<keyword evidence="6 9" id="KW-1133">Transmembrane helix</keyword>
<comment type="subcellular location">
    <subcellularLocation>
        <location evidence="1">Cell membrane</location>
        <topology evidence="1">Multi-pass membrane protein</topology>
    </subcellularLocation>
</comment>
<feature type="transmembrane region" description="Helical" evidence="9">
    <location>
        <begin position="337"/>
        <end position="360"/>
    </location>
</feature>
<keyword evidence="12" id="KW-1185">Reference proteome</keyword>
<feature type="transmembrane region" description="Helical" evidence="9">
    <location>
        <begin position="467"/>
        <end position="491"/>
    </location>
</feature>
<keyword evidence="5 9" id="KW-0812">Transmembrane</keyword>
<evidence type="ECO:0000256" key="5">
    <source>
        <dbReference type="ARBA" id="ARBA00022692"/>
    </source>
</evidence>
<protein>
    <submittedName>
        <fullName evidence="11">Na+/H+ antiporter NhaC</fullName>
    </submittedName>
</protein>
<feature type="transmembrane region" description="Helical" evidence="9">
    <location>
        <begin position="103"/>
        <end position="121"/>
    </location>
</feature>